<dbReference type="EMBL" id="JALNTZ010000005">
    <property type="protein sequence ID" value="KAJ3651969.1"/>
    <property type="molecule type" value="Genomic_DNA"/>
</dbReference>
<dbReference type="Proteomes" id="UP001168821">
    <property type="component" value="Unassembled WGS sequence"/>
</dbReference>
<dbReference type="AlphaFoldDB" id="A0AA38MDD2"/>
<evidence type="ECO:0000313" key="2">
    <source>
        <dbReference type="Proteomes" id="UP001168821"/>
    </source>
</evidence>
<accession>A0AA38MDD2</accession>
<organism evidence="1 2">
    <name type="scientific">Zophobas morio</name>
    <dbReference type="NCBI Taxonomy" id="2755281"/>
    <lineage>
        <taxon>Eukaryota</taxon>
        <taxon>Metazoa</taxon>
        <taxon>Ecdysozoa</taxon>
        <taxon>Arthropoda</taxon>
        <taxon>Hexapoda</taxon>
        <taxon>Insecta</taxon>
        <taxon>Pterygota</taxon>
        <taxon>Neoptera</taxon>
        <taxon>Endopterygota</taxon>
        <taxon>Coleoptera</taxon>
        <taxon>Polyphaga</taxon>
        <taxon>Cucujiformia</taxon>
        <taxon>Tenebrionidae</taxon>
        <taxon>Zophobas</taxon>
    </lineage>
</organism>
<name>A0AA38MDD2_9CUCU</name>
<comment type="caution">
    <text evidence="1">The sequence shown here is derived from an EMBL/GenBank/DDBJ whole genome shotgun (WGS) entry which is preliminary data.</text>
</comment>
<protein>
    <submittedName>
        <fullName evidence="1">Uncharacterized protein</fullName>
    </submittedName>
</protein>
<sequence>MSLEASIRDVTNRFCRTGSVNKGNSLGRHSVSEEVVDDSGGIRKHLCQDCLSSQEFLVQHEIEQWVESTDERILQNILKIRKKETCALNKNDEHFQDLL</sequence>
<reference evidence="1" key="1">
    <citation type="journal article" date="2023" name="G3 (Bethesda)">
        <title>Whole genome assemblies of Zophobas morio and Tenebrio molitor.</title>
        <authorList>
            <person name="Kaur S."/>
            <person name="Stinson S.A."/>
            <person name="diCenzo G.C."/>
        </authorList>
    </citation>
    <scope>NUCLEOTIDE SEQUENCE</scope>
    <source>
        <strain evidence="1">QUZm001</strain>
    </source>
</reference>
<keyword evidence="2" id="KW-1185">Reference proteome</keyword>
<evidence type="ECO:0000313" key="1">
    <source>
        <dbReference type="EMBL" id="KAJ3651969.1"/>
    </source>
</evidence>
<proteinExistence type="predicted"/>
<gene>
    <name evidence="1" type="ORF">Zmor_017973</name>
</gene>